<dbReference type="Proteomes" id="UP000728185">
    <property type="component" value="Unassembled WGS sequence"/>
</dbReference>
<sequence>MLVYGIGPVVLEDQLRFYKVELDKKDELIREMTKYARLQLINRFNQIEDWLLIPPLVKISDLLTIAENKDIIQEKNCLINELRAENEAIKLDCLTHVQRIEELERLLQEKSGQLKHVKTAEEQYDIALRSLQDDVKIKNEKILQLQSQQRISEQKFEENTKQLEAAADGLRKGFEDLAALLECEANPEQCVLKVSIIMRLFGITDLLRTHATYKTQIIQKTDEIESFQFEQRASRETVLRLSGELNKEQQESQTIKARVQSLQAEAEAVENELATLRKNESEHSLIKSHLQDRVESLENQRASDGTRIDSLRAECNQLHDLICKLALAANFEDGVNEMAVDILGETLIARITQLQNCDTEKQAKQRLQISRMQRDLRSSKERIDSLELQLSIMRRRLSEAQENRINVTTPASQTPATLASSEKERRRLAKQLQQIKEDNHKLQEEVVMLKSRLLESSREKLTSIGQSKTLHNSEIRINELKQACAEKTEKVRKARNDMEQIQKRYAAELRKMEETCCQLENELRAAKEALDASHRSEEQLLEFRAVVARHLGLENEHLSVPDYEILVHLDRLVAANQAHIANVIATERALSMVQGNPR</sequence>
<feature type="coiled-coil region" evidence="1">
    <location>
        <begin position="65"/>
        <end position="148"/>
    </location>
</feature>
<protein>
    <submittedName>
        <fullName evidence="2">Coiled-coil domain-containing protein</fullName>
    </submittedName>
</protein>
<evidence type="ECO:0000313" key="3">
    <source>
        <dbReference type="Proteomes" id="UP000728185"/>
    </source>
</evidence>
<feature type="coiled-coil region" evidence="1">
    <location>
        <begin position="369"/>
        <end position="529"/>
    </location>
</feature>
<name>A0A8E0VQF8_9TREM</name>
<evidence type="ECO:0000313" key="2">
    <source>
        <dbReference type="EMBL" id="KAA0201008.1"/>
    </source>
</evidence>
<keyword evidence="1" id="KW-0175">Coiled coil</keyword>
<comment type="caution">
    <text evidence="2">The sequence shown here is derived from an EMBL/GenBank/DDBJ whole genome shotgun (WGS) entry which is preliminary data.</text>
</comment>
<evidence type="ECO:0000256" key="1">
    <source>
        <dbReference type="SAM" id="Coils"/>
    </source>
</evidence>
<dbReference type="InterPro" id="IPR039139">
    <property type="entry name" value="CCDC170-like"/>
</dbReference>
<feature type="coiled-coil region" evidence="1">
    <location>
        <begin position="245"/>
        <end position="314"/>
    </location>
</feature>
<reference evidence="2" key="1">
    <citation type="submission" date="2019-05" db="EMBL/GenBank/DDBJ databases">
        <title>Annotation for the trematode Fasciolopsis buski.</title>
        <authorList>
            <person name="Choi Y.-J."/>
        </authorList>
    </citation>
    <scope>NUCLEOTIDE SEQUENCE</scope>
    <source>
        <strain evidence="2">HT</strain>
        <tissue evidence="2">Whole worm</tissue>
    </source>
</reference>
<keyword evidence="3" id="KW-1185">Reference proteome</keyword>
<dbReference type="OrthoDB" id="5832575at2759"/>
<dbReference type="PANTHER" id="PTHR18863:SF6">
    <property type="entry name" value="COILED-COIL DOMAIN-CONTAINING PROTEIN 170"/>
    <property type="match status" value="1"/>
</dbReference>
<dbReference type="EMBL" id="LUCM01000155">
    <property type="protein sequence ID" value="KAA0201008.1"/>
    <property type="molecule type" value="Genomic_DNA"/>
</dbReference>
<accession>A0A8E0VQF8</accession>
<dbReference type="PANTHER" id="PTHR18863">
    <property type="entry name" value="TSEC-2-RELATED"/>
    <property type="match status" value="1"/>
</dbReference>
<gene>
    <name evidence="2" type="ORF">FBUS_09283</name>
</gene>
<organism evidence="2 3">
    <name type="scientific">Fasciolopsis buskii</name>
    <dbReference type="NCBI Taxonomy" id="27845"/>
    <lineage>
        <taxon>Eukaryota</taxon>
        <taxon>Metazoa</taxon>
        <taxon>Spiralia</taxon>
        <taxon>Lophotrochozoa</taxon>
        <taxon>Platyhelminthes</taxon>
        <taxon>Trematoda</taxon>
        <taxon>Digenea</taxon>
        <taxon>Plagiorchiida</taxon>
        <taxon>Echinostomata</taxon>
        <taxon>Echinostomatoidea</taxon>
        <taxon>Fasciolidae</taxon>
        <taxon>Fasciolopsis</taxon>
    </lineage>
</organism>
<proteinExistence type="predicted"/>
<dbReference type="AlphaFoldDB" id="A0A8E0VQF8"/>